<sequence length="262" mass="28075">MKMSETACRRLGRAAVACACAASLAAPTTVHAREAGEPAEAEQPEPASAELTEALNPQAQKHAFKAVDHFNKGNYVGSEAEFRRVAFFAPNWRPMHFNLAVLAEAQGKLNTAVSEYQAFRPHASPDEQMLVDQRIDELGRRRVRIAGAYKRQIGLGAGLLVLGLGALGGAAAMLTIHVQRKKEYAEALDWNAMGGLPMKEAEKPKGGLVAGGYWSGLFGLFVTGAAIGLLVQAVKSKRKLDSIALGPTRLQWTGGAGLRLRF</sequence>
<evidence type="ECO:0000256" key="2">
    <source>
        <dbReference type="SAM" id="SignalP"/>
    </source>
</evidence>
<dbReference type="EMBL" id="JAQNDL010000003">
    <property type="protein sequence ID" value="MDC0720735.1"/>
    <property type="molecule type" value="Genomic_DNA"/>
</dbReference>
<accession>A0ABT5E4S9</accession>
<dbReference type="RefSeq" id="WP_272089244.1">
    <property type="nucleotide sequence ID" value="NZ_JAQNDL010000003.1"/>
</dbReference>
<feature type="transmembrane region" description="Helical" evidence="1">
    <location>
        <begin position="153"/>
        <end position="176"/>
    </location>
</feature>
<feature type="signal peptide" evidence="2">
    <location>
        <begin position="1"/>
        <end position="32"/>
    </location>
</feature>
<reference evidence="3 4" key="1">
    <citation type="submission" date="2022-11" db="EMBL/GenBank/DDBJ databases">
        <title>Minimal conservation of predation-associated metabolite biosynthetic gene clusters underscores biosynthetic potential of Myxococcota including descriptions for ten novel species: Archangium lansinium sp. nov., Myxococcus landrumus sp. nov., Nannocystis bai.</title>
        <authorList>
            <person name="Ahearne A."/>
            <person name="Stevens C."/>
            <person name="Dowd S."/>
        </authorList>
    </citation>
    <scope>NUCLEOTIDE SEQUENCE [LARGE SCALE GENOMIC DNA]</scope>
    <source>
        <strain evidence="3 4">BB15-2</strain>
    </source>
</reference>
<dbReference type="Gene3D" id="1.25.40.10">
    <property type="entry name" value="Tetratricopeptide repeat domain"/>
    <property type="match status" value="1"/>
</dbReference>
<gene>
    <name evidence="3" type="ORF">POL25_27770</name>
</gene>
<feature type="chain" id="PRO_5047412454" description="Tetratricopeptide repeat protein" evidence="2">
    <location>
        <begin position="33"/>
        <end position="262"/>
    </location>
</feature>
<keyword evidence="2" id="KW-0732">Signal</keyword>
<name>A0ABT5E4S9_9BACT</name>
<evidence type="ECO:0000313" key="3">
    <source>
        <dbReference type="EMBL" id="MDC0720735.1"/>
    </source>
</evidence>
<dbReference type="Proteomes" id="UP001221686">
    <property type="component" value="Unassembled WGS sequence"/>
</dbReference>
<dbReference type="InterPro" id="IPR011990">
    <property type="entry name" value="TPR-like_helical_dom_sf"/>
</dbReference>
<dbReference type="SUPFAM" id="SSF48452">
    <property type="entry name" value="TPR-like"/>
    <property type="match status" value="1"/>
</dbReference>
<evidence type="ECO:0000313" key="4">
    <source>
        <dbReference type="Proteomes" id="UP001221686"/>
    </source>
</evidence>
<proteinExistence type="predicted"/>
<evidence type="ECO:0000256" key="1">
    <source>
        <dbReference type="SAM" id="Phobius"/>
    </source>
</evidence>
<protein>
    <recommendedName>
        <fullName evidence="5">Tetratricopeptide repeat protein</fullName>
    </recommendedName>
</protein>
<keyword evidence="1" id="KW-1133">Transmembrane helix</keyword>
<comment type="caution">
    <text evidence="3">The sequence shown here is derived from an EMBL/GenBank/DDBJ whole genome shotgun (WGS) entry which is preliminary data.</text>
</comment>
<keyword evidence="1" id="KW-0472">Membrane</keyword>
<evidence type="ECO:0008006" key="5">
    <source>
        <dbReference type="Google" id="ProtNLM"/>
    </source>
</evidence>
<keyword evidence="1" id="KW-0812">Transmembrane</keyword>
<feature type="transmembrane region" description="Helical" evidence="1">
    <location>
        <begin position="208"/>
        <end position="231"/>
    </location>
</feature>
<organism evidence="3 4">
    <name type="scientific">Nannocystis bainbridge</name>
    <dbReference type="NCBI Taxonomy" id="2995303"/>
    <lineage>
        <taxon>Bacteria</taxon>
        <taxon>Pseudomonadati</taxon>
        <taxon>Myxococcota</taxon>
        <taxon>Polyangia</taxon>
        <taxon>Nannocystales</taxon>
        <taxon>Nannocystaceae</taxon>
        <taxon>Nannocystis</taxon>
    </lineage>
</organism>
<keyword evidence="4" id="KW-1185">Reference proteome</keyword>